<keyword evidence="3 7" id="KW-1133">Transmembrane helix</keyword>
<keyword evidence="10" id="KW-1185">Reference proteome</keyword>
<organism evidence="9 10">
    <name type="scientific">Fonsecaea erecta</name>
    <dbReference type="NCBI Taxonomy" id="1367422"/>
    <lineage>
        <taxon>Eukaryota</taxon>
        <taxon>Fungi</taxon>
        <taxon>Dikarya</taxon>
        <taxon>Ascomycota</taxon>
        <taxon>Pezizomycotina</taxon>
        <taxon>Eurotiomycetes</taxon>
        <taxon>Chaetothyriomycetidae</taxon>
        <taxon>Chaetothyriales</taxon>
        <taxon>Herpotrichiellaceae</taxon>
        <taxon>Fonsecaea</taxon>
    </lineage>
</organism>
<evidence type="ECO:0000256" key="5">
    <source>
        <dbReference type="ARBA" id="ARBA00038359"/>
    </source>
</evidence>
<feature type="transmembrane region" description="Helical" evidence="7">
    <location>
        <begin position="252"/>
        <end position="275"/>
    </location>
</feature>
<evidence type="ECO:0000256" key="4">
    <source>
        <dbReference type="ARBA" id="ARBA00023136"/>
    </source>
</evidence>
<dbReference type="InterPro" id="IPR049326">
    <property type="entry name" value="Rhodopsin_dom_fungi"/>
</dbReference>
<feature type="transmembrane region" description="Helical" evidence="7">
    <location>
        <begin position="218"/>
        <end position="240"/>
    </location>
</feature>
<dbReference type="Proteomes" id="UP000078343">
    <property type="component" value="Unassembled WGS sequence"/>
</dbReference>
<sequence length="389" mass="43396">MLESKDAVLVATSLVLAVSTIVSVSFELERQLATVGRLTASKWFLVLSAFFALVMTSIVCAAAAKGLGASITPIEFLQRESLQKASPPFPIGVLPLIVAALPPYFLCNMFVKHAWLTFYYGLAQSRAQRYFIHFMQLSAVTFGLSSVLVILLQCVPLNYAWRQYHEPANGPEKGKCINLLAYFYFNASFMIANDVVMYLIPMVLLWKVETLREHRWSLYALFAICFVVILASIFRLVAVHDIATSPNLSENYALVFIWACVENHIGICAACAGALKARLCMGYRRVRMLSVDLRSKSWRASTAGPRPRSTSVGTTTEALTRSQITEERTLYERTASLPSLHVDLPLSFEKEPTGTITELLEFQRPRSIHILATHSRATSEDSQTSTLQH</sequence>
<reference evidence="9 10" key="1">
    <citation type="submission" date="2016-04" db="EMBL/GenBank/DDBJ databases">
        <title>Draft genome of Fonsecaea erecta CBS 125763.</title>
        <authorList>
            <person name="Weiss V.A."/>
            <person name="Vicente V.A."/>
            <person name="Raittz R.T."/>
            <person name="Moreno L.F."/>
            <person name="De Souza E.M."/>
            <person name="Pedrosa F.O."/>
            <person name="Steffens M.B."/>
            <person name="Faoro H."/>
            <person name="Tadra-Sfeir M.Z."/>
            <person name="Najafzadeh M.J."/>
            <person name="Felipe M.S."/>
            <person name="Teixeira M."/>
            <person name="Sun J."/>
            <person name="Xi L."/>
            <person name="Gomes R."/>
            <person name="De Azevedo C.M."/>
            <person name="Salgado C.G."/>
            <person name="Da Silva M.B."/>
            <person name="Nascimento M.F."/>
            <person name="Queiroz-Telles F."/>
            <person name="Attili D.S."/>
            <person name="Gorbushina A."/>
        </authorList>
    </citation>
    <scope>NUCLEOTIDE SEQUENCE [LARGE SCALE GENOMIC DNA]</scope>
    <source>
        <strain evidence="9 10">CBS 125763</strain>
    </source>
</reference>
<feature type="compositionally biased region" description="Polar residues" evidence="6">
    <location>
        <begin position="308"/>
        <end position="319"/>
    </location>
</feature>
<dbReference type="PANTHER" id="PTHR33048:SF131">
    <property type="entry name" value="INTEGRAL MEMBRANE PROTEIN"/>
    <property type="match status" value="1"/>
</dbReference>
<dbReference type="OrthoDB" id="5273647at2759"/>
<evidence type="ECO:0000256" key="7">
    <source>
        <dbReference type="SAM" id="Phobius"/>
    </source>
</evidence>
<feature type="transmembrane region" description="Helical" evidence="7">
    <location>
        <begin position="89"/>
        <end position="111"/>
    </location>
</feature>
<keyword evidence="4 7" id="KW-0472">Membrane</keyword>
<evidence type="ECO:0000313" key="9">
    <source>
        <dbReference type="EMBL" id="OAP58212.1"/>
    </source>
</evidence>
<protein>
    <recommendedName>
        <fullName evidence="8">Rhodopsin domain-containing protein</fullName>
    </recommendedName>
</protein>
<evidence type="ECO:0000256" key="3">
    <source>
        <dbReference type="ARBA" id="ARBA00022989"/>
    </source>
</evidence>
<dbReference type="PANTHER" id="PTHR33048">
    <property type="entry name" value="PTH11-LIKE INTEGRAL MEMBRANE PROTEIN (AFU_ORTHOLOGUE AFUA_5G11245)"/>
    <property type="match status" value="1"/>
</dbReference>
<gene>
    <name evidence="9" type="ORF">AYL99_07302</name>
</gene>
<feature type="region of interest" description="Disordered" evidence="6">
    <location>
        <begin position="300"/>
        <end position="319"/>
    </location>
</feature>
<evidence type="ECO:0000256" key="1">
    <source>
        <dbReference type="ARBA" id="ARBA00004141"/>
    </source>
</evidence>
<comment type="caution">
    <text evidence="9">The sequence shown here is derived from an EMBL/GenBank/DDBJ whole genome shotgun (WGS) entry which is preliminary data.</text>
</comment>
<dbReference type="GO" id="GO:0016020">
    <property type="term" value="C:membrane"/>
    <property type="evidence" value="ECO:0007669"/>
    <property type="project" value="UniProtKB-SubCell"/>
</dbReference>
<dbReference type="AlphaFoldDB" id="A0A178ZEZ8"/>
<feature type="domain" description="Rhodopsin" evidence="8">
    <location>
        <begin position="35"/>
        <end position="277"/>
    </location>
</feature>
<dbReference type="GeneID" id="30011470"/>
<dbReference type="Pfam" id="PF20684">
    <property type="entry name" value="Fung_rhodopsin"/>
    <property type="match status" value="1"/>
</dbReference>
<evidence type="ECO:0000313" key="10">
    <source>
        <dbReference type="Proteomes" id="UP000078343"/>
    </source>
</evidence>
<proteinExistence type="inferred from homology"/>
<name>A0A178ZEZ8_9EURO</name>
<keyword evidence="2 7" id="KW-0812">Transmembrane</keyword>
<comment type="subcellular location">
    <subcellularLocation>
        <location evidence="1">Membrane</location>
        <topology evidence="1">Multi-pass membrane protein</topology>
    </subcellularLocation>
</comment>
<dbReference type="EMBL" id="LVYI01000006">
    <property type="protein sequence ID" value="OAP58212.1"/>
    <property type="molecule type" value="Genomic_DNA"/>
</dbReference>
<evidence type="ECO:0000259" key="8">
    <source>
        <dbReference type="Pfam" id="PF20684"/>
    </source>
</evidence>
<evidence type="ECO:0000256" key="6">
    <source>
        <dbReference type="SAM" id="MobiDB-lite"/>
    </source>
</evidence>
<feature type="transmembrane region" description="Helical" evidence="7">
    <location>
        <begin position="181"/>
        <end position="206"/>
    </location>
</feature>
<comment type="similarity">
    <text evidence="5">Belongs to the SAT4 family.</text>
</comment>
<feature type="transmembrane region" description="Helical" evidence="7">
    <location>
        <begin position="44"/>
        <end position="69"/>
    </location>
</feature>
<accession>A0A178ZEZ8</accession>
<dbReference type="InterPro" id="IPR052337">
    <property type="entry name" value="SAT4-like"/>
</dbReference>
<feature type="transmembrane region" description="Helical" evidence="7">
    <location>
        <begin position="131"/>
        <end position="161"/>
    </location>
</feature>
<dbReference type="RefSeq" id="XP_018691579.1">
    <property type="nucleotide sequence ID" value="XM_018838811.1"/>
</dbReference>
<feature type="transmembrane region" description="Helical" evidence="7">
    <location>
        <begin position="6"/>
        <end position="24"/>
    </location>
</feature>
<evidence type="ECO:0000256" key="2">
    <source>
        <dbReference type="ARBA" id="ARBA00022692"/>
    </source>
</evidence>